<gene>
    <name evidence="7" type="ORF">MWN33_07915</name>
</gene>
<protein>
    <submittedName>
        <fullName evidence="7">ABC transporter ATP-binding protein</fullName>
    </submittedName>
</protein>
<organism evidence="7 8">
    <name type="scientific">Ancylobacter koreensis</name>
    <dbReference type="NCBI Taxonomy" id="266121"/>
    <lineage>
        <taxon>Bacteria</taxon>
        <taxon>Pseudomonadati</taxon>
        <taxon>Pseudomonadota</taxon>
        <taxon>Alphaproteobacteria</taxon>
        <taxon>Hyphomicrobiales</taxon>
        <taxon>Xanthobacteraceae</taxon>
        <taxon>Ancylobacter</taxon>
    </lineage>
</organism>
<evidence type="ECO:0000313" key="8">
    <source>
        <dbReference type="Proteomes" id="UP001202867"/>
    </source>
</evidence>
<sequence>MTGVSTLLSVHDVDVHYGQICAVRGASLDVAEGEVVTLIGANGAGKSSLINAICRLRPCGEGHIRFRGQDLRALRADELPGLGLVQVPEGRRVFGRLTVMENLRLGAFCRKAARDELETDLAAVLDLFPRLAERRDQAAGTLSGGEQQMLAIGRGLMAKPAMLLLDEPSMGLAPRIIDVIYGAIAAIAAKGVSLLIVEQNAFLALELARRAFVMEAGTITLSGPAASLVDDERVRAAYLG</sequence>
<dbReference type="PANTHER" id="PTHR43820">
    <property type="entry name" value="HIGH-AFFINITY BRANCHED-CHAIN AMINO ACID TRANSPORT ATP-BINDING PROTEIN LIVF"/>
    <property type="match status" value="1"/>
</dbReference>
<dbReference type="CDD" id="cd03224">
    <property type="entry name" value="ABC_TM1139_LivF_branched"/>
    <property type="match status" value="1"/>
</dbReference>
<dbReference type="PROSITE" id="PS50893">
    <property type="entry name" value="ABC_TRANSPORTER_2"/>
    <property type="match status" value="1"/>
</dbReference>
<feature type="domain" description="ABC transporter" evidence="6">
    <location>
        <begin position="8"/>
        <end position="239"/>
    </location>
</feature>
<evidence type="ECO:0000256" key="3">
    <source>
        <dbReference type="ARBA" id="ARBA00022741"/>
    </source>
</evidence>
<dbReference type="PANTHER" id="PTHR43820:SF4">
    <property type="entry name" value="HIGH-AFFINITY BRANCHED-CHAIN AMINO ACID TRANSPORT ATP-BINDING PROTEIN LIVF"/>
    <property type="match status" value="1"/>
</dbReference>
<dbReference type="PROSITE" id="PS00211">
    <property type="entry name" value="ABC_TRANSPORTER_1"/>
    <property type="match status" value="1"/>
</dbReference>
<evidence type="ECO:0000313" key="7">
    <source>
        <dbReference type="EMBL" id="MCK0207959.1"/>
    </source>
</evidence>
<keyword evidence="8" id="KW-1185">Reference proteome</keyword>
<evidence type="ECO:0000256" key="4">
    <source>
        <dbReference type="ARBA" id="ARBA00022840"/>
    </source>
</evidence>
<accession>A0ABT0DL01</accession>
<dbReference type="InterPro" id="IPR003439">
    <property type="entry name" value="ABC_transporter-like_ATP-bd"/>
</dbReference>
<dbReference type="InterPro" id="IPR052156">
    <property type="entry name" value="BCAA_Transport_ATP-bd_LivF"/>
</dbReference>
<dbReference type="RefSeq" id="WP_247199954.1">
    <property type="nucleotide sequence ID" value="NZ_JALKCG010000002.1"/>
</dbReference>
<keyword evidence="4 7" id="KW-0067">ATP-binding</keyword>
<dbReference type="InterPro" id="IPR003593">
    <property type="entry name" value="AAA+_ATPase"/>
</dbReference>
<dbReference type="GO" id="GO:0005524">
    <property type="term" value="F:ATP binding"/>
    <property type="evidence" value="ECO:0007669"/>
    <property type="project" value="UniProtKB-KW"/>
</dbReference>
<dbReference type="InterPro" id="IPR017871">
    <property type="entry name" value="ABC_transporter-like_CS"/>
</dbReference>
<comment type="similarity">
    <text evidence="1">Belongs to the ABC transporter superfamily.</text>
</comment>
<dbReference type="SMART" id="SM00382">
    <property type="entry name" value="AAA"/>
    <property type="match status" value="1"/>
</dbReference>
<keyword evidence="2" id="KW-0813">Transport</keyword>
<dbReference type="SUPFAM" id="SSF52540">
    <property type="entry name" value="P-loop containing nucleoside triphosphate hydrolases"/>
    <property type="match status" value="1"/>
</dbReference>
<keyword evidence="3" id="KW-0547">Nucleotide-binding</keyword>
<dbReference type="EMBL" id="JALKCG010000002">
    <property type="protein sequence ID" value="MCK0207959.1"/>
    <property type="molecule type" value="Genomic_DNA"/>
</dbReference>
<dbReference type="InterPro" id="IPR027417">
    <property type="entry name" value="P-loop_NTPase"/>
</dbReference>
<dbReference type="Pfam" id="PF00005">
    <property type="entry name" value="ABC_tran"/>
    <property type="match status" value="1"/>
</dbReference>
<evidence type="ECO:0000256" key="2">
    <source>
        <dbReference type="ARBA" id="ARBA00022448"/>
    </source>
</evidence>
<keyword evidence="5" id="KW-0029">Amino-acid transport</keyword>
<evidence type="ECO:0000256" key="5">
    <source>
        <dbReference type="ARBA" id="ARBA00022970"/>
    </source>
</evidence>
<name>A0ABT0DL01_9HYPH</name>
<dbReference type="Proteomes" id="UP001202867">
    <property type="component" value="Unassembled WGS sequence"/>
</dbReference>
<evidence type="ECO:0000256" key="1">
    <source>
        <dbReference type="ARBA" id="ARBA00005417"/>
    </source>
</evidence>
<evidence type="ECO:0000259" key="6">
    <source>
        <dbReference type="PROSITE" id="PS50893"/>
    </source>
</evidence>
<dbReference type="Gene3D" id="3.40.50.300">
    <property type="entry name" value="P-loop containing nucleotide triphosphate hydrolases"/>
    <property type="match status" value="1"/>
</dbReference>
<reference evidence="8" key="2">
    <citation type="submission" date="2023-07" db="EMBL/GenBank/DDBJ databases">
        <title>Ancylobacter moscoviensis sp. nov., facultatively methylotrophic bacteria from activated sludge and the reclassification of Starkeya novella (Starkey 1934) Kelly et al. 2000 as Ancylobacter novellus comb. nov., Starkeya koreensis Im et al. 2006 as Ancylobacter koreensis comb.nov., Angulomicrobium tetraedrale Vasil'eva et al. 1986 as Ancylobacter tetraedralis comb. nov., Angulomicrobium amanitiforme Fritz et al. 2004 as Ancylobacter amanitiformis comb. nov. and Methylorhabdus multivorans Doronina et al. 1996 as Ancylobacter multivorans comb. nov. and emended description of the genus Ancylobacter.</title>
        <authorList>
            <person name="Doronina N."/>
            <person name="Chemodurova A."/>
            <person name="Grouzdev D."/>
            <person name="Koziaeva V."/>
            <person name="Shi W."/>
            <person name="Wu L."/>
            <person name="Kaparullina E."/>
        </authorList>
    </citation>
    <scope>NUCLEOTIDE SEQUENCE [LARGE SCALE GENOMIC DNA]</scope>
    <source>
        <strain evidence="8">Jip08</strain>
    </source>
</reference>
<proteinExistence type="inferred from homology"/>
<comment type="caution">
    <text evidence="7">The sequence shown here is derived from an EMBL/GenBank/DDBJ whole genome shotgun (WGS) entry which is preliminary data.</text>
</comment>
<reference evidence="7 8" key="1">
    <citation type="submission" date="2022-04" db="EMBL/GenBank/DDBJ databases">
        <authorList>
            <person name="Grouzdev D.S."/>
            <person name="Pantiukh K.S."/>
            <person name="Krutkina M.S."/>
        </authorList>
    </citation>
    <scope>NUCLEOTIDE SEQUENCE [LARGE SCALE GENOMIC DNA]</scope>
    <source>
        <strain evidence="7 8">Jip08</strain>
    </source>
</reference>